<dbReference type="SUPFAM" id="SSF52540">
    <property type="entry name" value="P-loop containing nucleoside triphosphate hydrolases"/>
    <property type="match status" value="1"/>
</dbReference>
<protein>
    <submittedName>
        <fullName evidence="1">Cob(I)yrinic acid a,c-diamide adenosyltransferase</fullName>
    </submittedName>
</protein>
<dbReference type="PIRSF" id="PIRSF015617">
    <property type="entry name" value="Adensltrnsf_CobA"/>
    <property type="match status" value="1"/>
</dbReference>
<evidence type="ECO:0000313" key="2">
    <source>
        <dbReference type="Proteomes" id="UP000289269"/>
    </source>
</evidence>
<dbReference type="PANTHER" id="PTHR46638">
    <property type="entry name" value="CORRINOID ADENOSYLTRANSFERASE"/>
    <property type="match status" value="1"/>
</dbReference>
<dbReference type="Pfam" id="PF02572">
    <property type="entry name" value="CobA_CobO_BtuR"/>
    <property type="match status" value="1"/>
</dbReference>
<reference evidence="1" key="1">
    <citation type="submission" date="2019-01" db="EMBL/GenBank/DDBJ databases">
        <title>Genomic signatures and co-occurrence patterns of the ultra-small Saccharimodia (Patescibacteria phylum) suggest a symbiotic lifestyle.</title>
        <authorList>
            <person name="Lemos L."/>
            <person name="Medeiros J."/>
            <person name="Andreote F."/>
            <person name="Fernandes G."/>
            <person name="Varani A."/>
            <person name="Oliveira G."/>
            <person name="Pylro V."/>
        </authorList>
    </citation>
    <scope>NUCLEOTIDE SEQUENCE [LARGE SCALE GENOMIC DNA]</scope>
    <source>
        <strain evidence="1">AMD01</strain>
    </source>
</reference>
<accession>A0A4Q0AK28</accession>
<gene>
    <name evidence="1" type="ORF">EOT04_02230</name>
</gene>
<dbReference type="InterPro" id="IPR027417">
    <property type="entry name" value="P-loop_NTPase"/>
</dbReference>
<sequence length="189" mass="20917">MAFEDYRQKPSVVVVYTGAGKGKTSAGLGLMCRALGTGWRVAFVQFIKDWEVGEHQFIKKIASLFKGQLTVHKGGRGFYHAGELSPAGISDDEHRQAAGAAFEFAYQAAISGEYQLVICDEINNALYHGLIKRSDFTKLIKRRAAGTSLCLTGRNFPESLLPLVDIATNMTKLRHHFDEKFLANQGIDY</sequence>
<dbReference type="GO" id="GO:0008817">
    <property type="term" value="F:corrinoid adenosyltransferase activity"/>
    <property type="evidence" value="ECO:0007669"/>
    <property type="project" value="InterPro"/>
</dbReference>
<evidence type="ECO:0000313" key="1">
    <source>
        <dbReference type="EMBL" id="RWZ79124.1"/>
    </source>
</evidence>
<dbReference type="AlphaFoldDB" id="A0A4Q0AK28"/>
<dbReference type="InterPro" id="IPR003724">
    <property type="entry name" value="CblAdoTrfase_CobA"/>
</dbReference>
<dbReference type="GO" id="GO:0005524">
    <property type="term" value="F:ATP binding"/>
    <property type="evidence" value="ECO:0007669"/>
    <property type="project" value="InterPro"/>
</dbReference>
<dbReference type="Gene3D" id="3.40.50.300">
    <property type="entry name" value="P-loop containing nucleotide triphosphate hydrolases"/>
    <property type="match status" value="1"/>
</dbReference>
<dbReference type="EMBL" id="SCKW01000019">
    <property type="protein sequence ID" value="RWZ79124.1"/>
    <property type="molecule type" value="Genomic_DNA"/>
</dbReference>
<keyword evidence="2" id="KW-1185">Reference proteome</keyword>
<proteinExistence type="predicted"/>
<dbReference type="Proteomes" id="UP000289269">
    <property type="component" value="Unassembled WGS sequence"/>
</dbReference>
<dbReference type="GO" id="GO:0009236">
    <property type="term" value="P:cobalamin biosynthetic process"/>
    <property type="evidence" value="ECO:0007669"/>
    <property type="project" value="InterPro"/>
</dbReference>
<dbReference type="PANTHER" id="PTHR46638:SF1">
    <property type="entry name" value="CORRINOID ADENOSYLTRANSFERASE"/>
    <property type="match status" value="1"/>
</dbReference>
<name>A0A4Q0AK28_9BACT</name>
<comment type="caution">
    <text evidence="1">The sequence shown here is derived from an EMBL/GenBank/DDBJ whole genome shotgun (WGS) entry which is preliminary data.</text>
</comment>
<organism evidence="1 2">
    <name type="scientific">Candidatus Chaera renei</name>
    <dbReference type="NCBI Taxonomy" id="2506947"/>
    <lineage>
        <taxon>Bacteria</taxon>
        <taxon>Candidatus Saccharimonadota</taxon>
        <taxon>Candidatus Saccharimonadia</taxon>
        <taxon>Candidatus Saccharimonadales</taxon>
        <taxon>Candidatus Saccharimonadaceae</taxon>
        <taxon>Candidatus Chaera</taxon>
    </lineage>
</organism>